<evidence type="ECO:0000256" key="2">
    <source>
        <dbReference type="ARBA" id="ARBA00023242"/>
    </source>
</evidence>
<dbReference type="GO" id="GO:0000976">
    <property type="term" value="F:transcription cis-regulatory region binding"/>
    <property type="evidence" value="ECO:0007669"/>
    <property type="project" value="InterPro"/>
</dbReference>
<feature type="region of interest" description="Disordered" evidence="3">
    <location>
        <begin position="88"/>
        <end position="135"/>
    </location>
</feature>
<evidence type="ECO:0000256" key="3">
    <source>
        <dbReference type="SAM" id="MobiDB-lite"/>
    </source>
</evidence>
<feature type="region of interest" description="Disordered" evidence="3">
    <location>
        <begin position="198"/>
        <end position="230"/>
    </location>
</feature>
<evidence type="ECO:0000256" key="1">
    <source>
        <dbReference type="ARBA" id="ARBA00004123"/>
    </source>
</evidence>
<dbReference type="AlphaFoldDB" id="A0A0F4YM22"/>
<comment type="caution">
    <text evidence="4">The sequence shown here is derived from an EMBL/GenBank/DDBJ whole genome shotgun (WGS) entry which is preliminary data.</text>
</comment>
<dbReference type="PANTHER" id="PTHR40621">
    <property type="entry name" value="TRANSCRIPTION FACTOR KAPC-RELATED"/>
    <property type="match status" value="1"/>
</dbReference>
<dbReference type="GeneID" id="25319052"/>
<dbReference type="PANTHER" id="PTHR40621:SF6">
    <property type="entry name" value="AP-1-LIKE TRANSCRIPTION FACTOR YAP1-RELATED"/>
    <property type="match status" value="1"/>
</dbReference>
<dbReference type="OrthoDB" id="2590011at2759"/>
<dbReference type="Gene3D" id="1.10.238.100">
    <property type="entry name" value="YAP1 redox domain. Chain B"/>
    <property type="match status" value="1"/>
</dbReference>
<dbReference type="CDD" id="cd14688">
    <property type="entry name" value="bZIP_YAP"/>
    <property type="match status" value="1"/>
</dbReference>
<gene>
    <name evidence="4" type="ORF">T310_6767</name>
</gene>
<evidence type="ECO:0000313" key="5">
    <source>
        <dbReference type="Proteomes" id="UP000053958"/>
    </source>
</evidence>
<dbReference type="Gene3D" id="1.20.5.170">
    <property type="match status" value="1"/>
</dbReference>
<dbReference type="Proteomes" id="UP000053958">
    <property type="component" value="Unassembled WGS sequence"/>
</dbReference>
<proteinExistence type="predicted"/>
<dbReference type="RefSeq" id="XP_013325891.1">
    <property type="nucleotide sequence ID" value="XM_013470437.1"/>
</dbReference>
<dbReference type="InterPro" id="IPR046347">
    <property type="entry name" value="bZIP_sf"/>
</dbReference>
<keyword evidence="5" id="KW-1185">Reference proteome</keyword>
<accession>A0A0F4YM22</accession>
<dbReference type="GO" id="GO:0090575">
    <property type="term" value="C:RNA polymerase II transcription regulator complex"/>
    <property type="evidence" value="ECO:0007669"/>
    <property type="project" value="TreeGrafter"/>
</dbReference>
<comment type="subcellular location">
    <subcellularLocation>
        <location evidence="1">Nucleus</location>
    </subcellularLocation>
</comment>
<reference evidence="4 5" key="1">
    <citation type="submission" date="2015-04" db="EMBL/GenBank/DDBJ databases">
        <authorList>
            <person name="Heijne W.H."/>
            <person name="Fedorova N.D."/>
            <person name="Nierman W.C."/>
            <person name="Vollebregt A.W."/>
            <person name="Zhao Z."/>
            <person name="Wu L."/>
            <person name="Kumar M."/>
            <person name="Stam H."/>
            <person name="van den Berg M.A."/>
            <person name="Pel H.J."/>
        </authorList>
    </citation>
    <scope>NUCLEOTIDE SEQUENCE [LARGE SCALE GENOMIC DNA]</scope>
    <source>
        <strain evidence="4 5">CBS 393.64</strain>
    </source>
</reference>
<dbReference type="SUPFAM" id="SSF57959">
    <property type="entry name" value="Leucine zipper domain"/>
    <property type="match status" value="1"/>
</dbReference>
<dbReference type="EMBL" id="LASV01000363">
    <property type="protein sequence ID" value="KKA19279.1"/>
    <property type="molecule type" value="Genomic_DNA"/>
</dbReference>
<organism evidence="4 5">
    <name type="scientific">Rasamsonia emersonii (strain ATCC 16479 / CBS 393.64 / IMI 116815)</name>
    <dbReference type="NCBI Taxonomy" id="1408163"/>
    <lineage>
        <taxon>Eukaryota</taxon>
        <taxon>Fungi</taxon>
        <taxon>Dikarya</taxon>
        <taxon>Ascomycota</taxon>
        <taxon>Pezizomycotina</taxon>
        <taxon>Eurotiomycetes</taxon>
        <taxon>Eurotiomycetidae</taxon>
        <taxon>Eurotiales</taxon>
        <taxon>Trichocomaceae</taxon>
        <taxon>Rasamsonia</taxon>
    </lineage>
</organism>
<evidence type="ECO:0000313" key="4">
    <source>
        <dbReference type="EMBL" id="KKA19279.1"/>
    </source>
</evidence>
<name>A0A0F4YM22_RASE3</name>
<dbReference type="GO" id="GO:0001228">
    <property type="term" value="F:DNA-binding transcription activator activity, RNA polymerase II-specific"/>
    <property type="evidence" value="ECO:0007669"/>
    <property type="project" value="TreeGrafter"/>
</dbReference>
<dbReference type="InterPro" id="IPR050936">
    <property type="entry name" value="AP-1-like"/>
</dbReference>
<protein>
    <recommendedName>
        <fullName evidence="6">BZIP domain-containing protein</fullName>
    </recommendedName>
</protein>
<keyword evidence="2" id="KW-0539">Nucleus</keyword>
<sequence>MAAGQWDRAGDDRWHWRPHDLESSPYLFPNPASSTHRHLALFSASALDHDQLASISLPPDATQTMSHTKKSSIGFKVFSGRALAAVLERPRRRKSTSDGAEGPATENESESARAAYARRREQVRRAQRNHRERKENYIRSLEHQLLQLRDEVTLRQELEEASIENKILKDILRAHNMAMPQRQTDGVAEVSMVVKPGPQRYLRVRTPSSSDDEGTSSPPPSPKKGSHPYSLDSTQTGIDFVLSLEQPCLEHTYRPICAGETHGHALTVQAALLTYASNLGVERSWDVPAVELDRLLQLSLSLDLNGELTPVQAWNLIKTHPGFSKLTHERLEALRAAIAEKTECYGFGAVIDEYDLTVLIDRYLNDPSSP</sequence>
<evidence type="ECO:0008006" key="6">
    <source>
        <dbReference type="Google" id="ProtNLM"/>
    </source>
</evidence>